<feature type="region of interest" description="Disordered" evidence="1">
    <location>
        <begin position="1"/>
        <end position="28"/>
    </location>
</feature>
<dbReference type="GO" id="GO:0005975">
    <property type="term" value="P:carbohydrate metabolic process"/>
    <property type="evidence" value="ECO:0007669"/>
    <property type="project" value="InterPro"/>
</dbReference>
<evidence type="ECO:0000313" key="5">
    <source>
        <dbReference type="Proteomes" id="UP000275225"/>
    </source>
</evidence>
<dbReference type="RefSeq" id="WP_124236165.1">
    <property type="nucleotide sequence ID" value="NZ_JBHUFI010000003.1"/>
</dbReference>
<protein>
    <submittedName>
        <fullName evidence="4">Amylo-alpha-1,6-glucosidase</fullName>
    </submittedName>
</protein>
<evidence type="ECO:0000259" key="2">
    <source>
        <dbReference type="Pfam" id="PF14742"/>
    </source>
</evidence>
<dbReference type="InterPro" id="IPR012341">
    <property type="entry name" value="6hp_glycosidase-like_sf"/>
</dbReference>
<dbReference type="InterPro" id="IPR054491">
    <property type="entry name" value="MGH1-like_GH"/>
</dbReference>
<dbReference type="Gene3D" id="1.50.10.10">
    <property type="match status" value="1"/>
</dbReference>
<keyword evidence="5" id="KW-1185">Reference proteome</keyword>
<dbReference type="Proteomes" id="UP000275225">
    <property type="component" value="Unassembled WGS sequence"/>
</dbReference>
<dbReference type="AlphaFoldDB" id="A0A3N6WMP1"/>
<name>A0A3N6WMP1_9ACTN</name>
<dbReference type="OrthoDB" id="9759959at2"/>
<accession>A0A3N6WMP1</accession>
<feature type="domain" description="Mannosylglycerate hydrolase MGH1-like glycoside hydrolase" evidence="3">
    <location>
        <begin position="391"/>
        <end position="607"/>
    </location>
</feature>
<evidence type="ECO:0000313" key="4">
    <source>
        <dbReference type="EMBL" id="RQN08709.1"/>
    </source>
</evidence>
<dbReference type="InterPro" id="IPR032856">
    <property type="entry name" value="GDE_N_bis"/>
</dbReference>
<feature type="compositionally biased region" description="Basic and acidic residues" evidence="1">
    <location>
        <begin position="1"/>
        <end position="17"/>
    </location>
</feature>
<reference evidence="4 5" key="1">
    <citation type="submission" date="2018-11" db="EMBL/GenBank/DDBJ databases">
        <authorList>
            <person name="Li F."/>
        </authorList>
    </citation>
    <scope>NUCLEOTIDE SEQUENCE [LARGE SCALE GENOMIC DNA]</scope>
    <source>
        <strain evidence="4 5">YS17T</strain>
    </source>
</reference>
<evidence type="ECO:0000256" key="1">
    <source>
        <dbReference type="SAM" id="MobiDB-lite"/>
    </source>
</evidence>
<gene>
    <name evidence="4" type="ORF">EHW97_05520</name>
</gene>
<dbReference type="SUPFAM" id="SSF48208">
    <property type="entry name" value="Six-hairpin glycosidases"/>
    <property type="match status" value="1"/>
</dbReference>
<comment type="caution">
    <text evidence="4">The sequence shown here is derived from an EMBL/GenBank/DDBJ whole genome shotgun (WGS) entry which is preliminary data.</text>
</comment>
<dbReference type="Pfam" id="PF14742">
    <property type="entry name" value="GDE_N_bis"/>
    <property type="match status" value="1"/>
</dbReference>
<dbReference type="InterPro" id="IPR008928">
    <property type="entry name" value="6-hairpin_glycosidase_sf"/>
</dbReference>
<feature type="domain" description="Putative glycogen debranching enzyme N-terminal" evidence="2">
    <location>
        <begin position="33"/>
        <end position="213"/>
    </location>
</feature>
<sequence length="719" mass="78396">MEPRSQLQHDVHTDRTRPRGLPSADAPTSTVTLVEGSSFCVSDFDGSMQPHRADGLFVRDTRVISSWRLTVDGAAVEPLAVIPAEPYECLFVGRAAARAGHPEPTVIVERRRFVGQGMREDVTVRNFGPEAVGLDLTLAVDVDFADLFQVKEHRAVGTGDVGHRHVGSDLLFWVDRGASQRGVRVTAPGAHGTPHHLTFRIVVDPQDSWTTTIEVLPSLDQHEIAPVFPSDRPVESAQPAHRMRGWHDATPRIVAQNTVLSQALSTSERDLGALRITDPDHPDDDVVAAGAPWFMALFGRDSLLAGHMMLPFAPWLAVGTLRTLARLQGRSVDRLTDEEPGKILHEVRLGADLSLALGGDSVYYGSIDSTPLFVMLVGQALRWGVPAEDLRPLRDAVERACRWIVEYGDRDGDGFVEYQRGSDRGLENQGWKDSFDALVDDEGRPAVAPIALAEVQGYCYAAFLARAELAEAWGDGGAEEWRTRAEELKRRFHEAFWIEDLDFYAMALDRHKRPVRVVSSNIGHCLWSGIVDDAFADRVVARLMSAEMFTGFGVRTRSAASPAFNPASYHNGSVWPHDTVLTAAGMARYGFRDEALRVAEALLDALEAFGGQLPELFCGFDRAEKPVPVPYPTSCSPQAWAAAAPFEILRLALGLEADVPRGEIRLRPAPSTIGAVSIARLPLGSARVDIEASPQGVEVEGLPAELRHAGDLDSAAGTV</sequence>
<organism evidence="4 5">
    <name type="scientific">Aeromicrobium camelliae</name>
    <dbReference type="NCBI Taxonomy" id="1538144"/>
    <lineage>
        <taxon>Bacteria</taxon>
        <taxon>Bacillati</taxon>
        <taxon>Actinomycetota</taxon>
        <taxon>Actinomycetes</taxon>
        <taxon>Propionibacteriales</taxon>
        <taxon>Nocardioidaceae</taxon>
        <taxon>Aeromicrobium</taxon>
    </lineage>
</organism>
<dbReference type="Pfam" id="PF22422">
    <property type="entry name" value="MGH1-like_GH"/>
    <property type="match status" value="1"/>
</dbReference>
<proteinExistence type="predicted"/>
<evidence type="ECO:0000259" key="3">
    <source>
        <dbReference type="Pfam" id="PF22422"/>
    </source>
</evidence>
<dbReference type="EMBL" id="RQJX01000005">
    <property type="protein sequence ID" value="RQN08709.1"/>
    <property type="molecule type" value="Genomic_DNA"/>
</dbReference>